<feature type="transmembrane region" description="Helical" evidence="9">
    <location>
        <begin position="2894"/>
        <end position="2917"/>
    </location>
</feature>
<feature type="compositionally biased region" description="Polar residues" evidence="8">
    <location>
        <begin position="756"/>
        <end position="768"/>
    </location>
</feature>
<feature type="compositionally biased region" description="Pro residues" evidence="8">
    <location>
        <begin position="1994"/>
        <end position="2005"/>
    </location>
</feature>
<evidence type="ECO:0000256" key="5">
    <source>
        <dbReference type="ARBA" id="ARBA00022989"/>
    </source>
</evidence>
<dbReference type="Pfam" id="PF18953">
    <property type="entry name" value="SAP_new25"/>
    <property type="match status" value="1"/>
</dbReference>
<evidence type="ECO:0000256" key="4">
    <source>
        <dbReference type="ARBA" id="ARBA00022737"/>
    </source>
</evidence>
<dbReference type="InterPro" id="IPR036361">
    <property type="entry name" value="SAP_dom_sf"/>
</dbReference>
<evidence type="ECO:0008006" key="14">
    <source>
        <dbReference type="Google" id="ProtNLM"/>
    </source>
</evidence>
<comment type="caution">
    <text evidence="12">The sequence shown here is derived from an EMBL/GenBank/DDBJ whole genome shotgun (WGS) entry which is preliminary data.</text>
</comment>
<feature type="domain" description="Integrase catalytic" evidence="11">
    <location>
        <begin position="1632"/>
        <end position="1806"/>
    </location>
</feature>
<dbReference type="SMART" id="SM00513">
    <property type="entry name" value="SAP"/>
    <property type="match status" value="1"/>
</dbReference>
<evidence type="ECO:0000256" key="7">
    <source>
        <dbReference type="ARBA" id="ARBA00038475"/>
    </source>
</evidence>
<comment type="subcellular location">
    <subcellularLocation>
        <location evidence="1">Membrane</location>
        <topology evidence="1">Multi-pass membrane protein</topology>
    </subcellularLocation>
</comment>
<evidence type="ECO:0000256" key="2">
    <source>
        <dbReference type="ARBA" id="ARBA00022448"/>
    </source>
</evidence>
<keyword evidence="2" id="KW-0813">Transport</keyword>
<feature type="region of interest" description="Disordered" evidence="8">
    <location>
        <begin position="747"/>
        <end position="783"/>
    </location>
</feature>
<feature type="region of interest" description="Disordered" evidence="8">
    <location>
        <begin position="578"/>
        <end position="674"/>
    </location>
</feature>
<feature type="domain" description="SAP" evidence="10">
    <location>
        <begin position="519"/>
        <end position="553"/>
    </location>
</feature>
<dbReference type="EMBL" id="CAXAMN010007380">
    <property type="protein sequence ID" value="CAK9021370.1"/>
    <property type="molecule type" value="Genomic_DNA"/>
</dbReference>
<feature type="region of interest" description="Disordered" evidence="8">
    <location>
        <begin position="1391"/>
        <end position="1420"/>
    </location>
</feature>
<evidence type="ECO:0000256" key="9">
    <source>
        <dbReference type="SAM" id="Phobius"/>
    </source>
</evidence>
<feature type="compositionally biased region" description="Polar residues" evidence="8">
    <location>
        <begin position="652"/>
        <end position="665"/>
    </location>
</feature>
<feature type="transmembrane region" description="Helical" evidence="9">
    <location>
        <begin position="2811"/>
        <end position="2832"/>
    </location>
</feature>
<keyword evidence="4" id="KW-0677">Repeat</keyword>
<feature type="compositionally biased region" description="Acidic residues" evidence="8">
    <location>
        <begin position="1983"/>
        <end position="1992"/>
    </location>
</feature>
<evidence type="ECO:0000313" key="12">
    <source>
        <dbReference type="EMBL" id="CAK9021370.1"/>
    </source>
</evidence>
<keyword evidence="3 9" id="KW-0812">Transmembrane</keyword>
<sequence>MANRDDSGYKGLYRDDEVVVDKDGVPHYSGADPGLMKEYRRRVLFAYANLEGDGKDAQEEARDLAKKQQRFAKKLLDALHGEAWRCCQVLIEDIDKLREKDGYKHVFKCLQSIEKVTVIKKTEAFDTFFEKCHRRKGQSIDAFLRMQSQAWSDLQDITDGSTTMSEDLRTYFLLKHVGLSKDDRRQILLSNQSNYTMEGVEQALRVSYYDVHEREKSHSHRDWGNHQRGHQSYKKKHYAHAVTEEPNIPEEYENYETASEATVEDTFAVEDYEEEDPREVNSDAGASGDDEVFEAYAAMDRQRKSYKESRKHLRTLQKSRGFFHGDVKGEISIEDRKAAVQKEKQRTRCAACGKIGHWAGDQACAKTSSKIGPKKIDKKKGSGKGKSKGKAYLVGEAPSYFSLDFDEHDEDVTEFCNMVGEVKEELEEADPMLDADLEARRKKAVPVASESEWEAVSSVGASSTTPINDMTYAKSYPTATPIVSDSPTKVSVKVEIEIPASQIRTLLVPSFEDVRPGKLMEMKVYELSSECEAWGIATSGNKSELQNRLEAFFQGEPVPRKGCTKQFVQLRVDSLEAGTASSQKPITPGARPKATAKKSAAKPKATTSRGYSYATENDQPVHGESQEEFSPATQLSFSHSPERVSSPVAGTFRTTTSPKTPSPARSTEHPALDPRTGVLVPAGMAVGQIAPWLGCPLGGHPMVLRRNREDAGLFFGCYEPASAGRRESQAVDEISPTIIAYMTEDGGLHERGENSGEPNTVPPQQNSLDEPGHHHFGPAPPPGGIDESRVCLLDTACTSCMHSKKWREAYESTLPEGMSCSPTASTKSFHFANGATTDERATVWRIPIFLEGHKGEVFSAEITSGSTPLPLSIAAMTALDMVLHVREQLVEVKSLNLQLPMLVTQSRHLAIEVCYKEELGIKDHDLAQPRLISEREDLLVYYGEEARMSLLTELPFIPEPRQVAKEVIEASHAARCLSSKDSIGQVSERRRRELEKAARRVQAADTRMWVALRREYSLAEQFSTFDFTTTVLFEPFGGSFVTTRFAAGHFGWTNSQPLDLVDGYDLLASYGRGLVHRVLDEHNPFLVLIAFDCKFWSMLTNLSPSVDWEHWRETLGAKTLQLVVSICLKQHAKQRYYLVENPAGSLAWIFEHILARLLEEAAGKYVIGDQCAYGHRDLVSQKPVKKPTGWLSNSEAILNKVGKRCRCAWGAHEQLLGSNRGGLRSAQAARYPQALCAAICSGVKHQMEIDYALSMSFRDGQHALAAEDQQDEAMNSDEDPFVTGVYKDLWQLDGDRLIRHHNLPRRKFFSPSPQMKFPAGVKFENILDGRVTELNFVESFQKQRDDSTWWQQPVKETQEFWKGKSIFRLQILGDDEQEDIPMPDVSAPVVAPVPMTPGGRPAPRTPGGTDLRRKREPTRQLQRGFWQDVPEEQTKVLLQEAFDFVQEHDIDGWHKLDLSSDLGERWISHESAQADVQLILLSNKAVRMRKPQPHAGPQEVPLRRSYILLANNKVLSTSWEEWAKMAPSSQVRPLVAKSRRLYAAVFGKFLGEGLAEERDDRFAAKEAERQRKWTALPRELKLAVKRIHVNLGHASVPAMLRALRITKASDTAIKAVRLFRCEDCPRLHENPKEPRPSKLPLVHDFNVQIGLDILTDKDADGQSWSWLSIFDQGTCFHVCALLPQTHQNPTGDVLLEALSSHWLSWAGYPERGVIADRAKYFLSDVSIEFDSHGCHFTTAAKASPWQIGQVERHNGLWKATLERVVWSEQVSGRDDLLLATAAVNMAKNSMSRQHGFSPCQWVTGRDLRLPAALSDEGEAHRIGMMALAETPGSRFFRQNQLRAAARESFARAANDSALRRAELRKIRPTRGPFPVGTYVFYYDRGDRQPGPHNWRGIARVIGHEGQSTVWLSHRGILIAVSPEHLSRAYEEELDRWMAVSHEQALIDTAPAAGGTGFLDLRRGPVPDKADEVPAVEDTNADISELDEQEIEETPPAPEAAPPADVPMPAQAEPEDMSSSSTSMARMKYESERDARRDAQSSDFFKKMREKRETERERRRTELLKQAESLPIHIPPRLPPEAIPAGDEFDPELDDYHTRPTRQLSPLVEAEEEPAEREAKRLRVGEAPEKTDYAHENLFAYMAVESKNFLKTRASQQYDRFEEFYQQRQLSRSQFLFGVKRNDFEERYSGLADRAFAAGQVENPVKKRGRKEIKLSELSSVQQKLFTGPGGSDQTEWEAWLSKDACSVLSPADSAEIRSTKPDLIAPTRWVRTNKNDGLVGQNFKAKSRLVVQGFKDKALGAFRRDAPTASAIAESICLCLVAYFQFTLLAKDIKNAYFSGKSVGREVYLEQPRGGLPNLQPGQLLRANKAIYGFAEAARLFWLALREHLIADGWEESRLEPALFYLRDGGRLRGVLVTHVDDLEGGVEEAYMQRAFAKSALSLEFATNHVRDFIFRGREVKQQPDGHIDVSMRNYAMSMKKISIDRQRAKQLESSLTLQEKELFNSCAGELGWLSRQLRCDLAFENGCIQRAKADPCVADLVRLKSYMGMARRGADFRLRYWSDVDVRNGVIIHLADSGHANGTPEKDSVLRYRSIGGYFVLLADPQVLEGKEGRCNIISYHSSLTKRVCRSTLAAEASHLAEAVEAGDWIAVLLEEALTGDLDLRNWSEVVERRQRVYVTDARSVYDYLAKDASSTSTDKRMAIEGALLRETVKTDLDFGLLLSKTLSVAVIGGSCLGKFPQVVAVLQARSAEGLSKISIWTETVSMGVQLAYNVVRHTPLTTYAEIAILFPQLLLLTVVVAWADGHLGLRVWLADLCVTLGVIAMALGWVSSSFTTAAYATNALFGLVAVLPQVVINYKNKSTGQLSLLVTAMTFGGTCARLYTTFVEVDDFGLQLTMMLNWTLVSTLMLQFVIYRDTRPLPAKPAPSDLSSPVEAPREDSFKVPFKRQPSVMQALASFGSSRCLSEMVDVEMMDGTVEVIRSKSSQSLFFARSISWSAPMGSSSVPTLPYFDELDVRQVSSPPLPILRRN</sequence>
<accession>A0ABP0K3K8</accession>
<feature type="compositionally biased region" description="Basic and acidic residues" evidence="8">
    <location>
        <begin position="2115"/>
        <end position="2126"/>
    </location>
</feature>
<proteinExistence type="inferred from homology"/>
<dbReference type="Pfam" id="PF07727">
    <property type="entry name" value="RVT_2"/>
    <property type="match status" value="1"/>
</dbReference>
<keyword evidence="5 9" id="KW-1133">Transmembrane helix</keyword>
<evidence type="ECO:0000256" key="6">
    <source>
        <dbReference type="ARBA" id="ARBA00023136"/>
    </source>
</evidence>
<keyword evidence="13" id="KW-1185">Reference proteome</keyword>
<feature type="compositionally biased region" description="Basic and acidic residues" evidence="8">
    <location>
        <begin position="2026"/>
        <end position="2064"/>
    </location>
</feature>
<dbReference type="Gene3D" id="1.20.1280.290">
    <property type="match status" value="1"/>
</dbReference>
<gene>
    <name evidence="12" type="ORF">CCMP2556_LOCUS14426</name>
</gene>
<dbReference type="PANTHER" id="PTHR12226">
    <property type="entry name" value="MANNOSE-P-DOLICHOL UTILIZATION DEFECT 1 LEC35 -RELATED"/>
    <property type="match status" value="1"/>
</dbReference>
<evidence type="ECO:0000313" key="13">
    <source>
        <dbReference type="Proteomes" id="UP001642484"/>
    </source>
</evidence>
<dbReference type="PROSITE" id="PS50994">
    <property type="entry name" value="INTEGRASE"/>
    <property type="match status" value="1"/>
</dbReference>
<dbReference type="PANTHER" id="PTHR12226:SF2">
    <property type="entry name" value="MANNOSE-P-DOLICHOL UTILIZATION DEFECT 1 PROTEIN"/>
    <property type="match status" value="1"/>
</dbReference>
<reference evidence="12 13" key="1">
    <citation type="submission" date="2024-02" db="EMBL/GenBank/DDBJ databases">
        <authorList>
            <person name="Chen Y."/>
            <person name="Shah S."/>
            <person name="Dougan E. K."/>
            <person name="Thang M."/>
            <person name="Chan C."/>
        </authorList>
    </citation>
    <scope>NUCLEOTIDE SEQUENCE [LARGE SCALE GENOMIC DNA]</scope>
</reference>
<name>A0ABP0K3K8_9DINO</name>
<feature type="compositionally biased region" description="Low complexity" evidence="8">
    <location>
        <begin position="1391"/>
        <end position="1409"/>
    </location>
</feature>
<evidence type="ECO:0000259" key="10">
    <source>
        <dbReference type="PROSITE" id="PS50800"/>
    </source>
</evidence>
<dbReference type="Gene3D" id="3.30.420.10">
    <property type="entry name" value="Ribonuclease H-like superfamily/Ribonuclease H"/>
    <property type="match status" value="1"/>
</dbReference>
<dbReference type="InterPro" id="IPR003034">
    <property type="entry name" value="SAP_dom"/>
</dbReference>
<protein>
    <recommendedName>
        <fullName evidence="14">Copia protein</fullName>
    </recommendedName>
</protein>
<dbReference type="SUPFAM" id="SSF53098">
    <property type="entry name" value="Ribonuclease H-like"/>
    <property type="match status" value="1"/>
</dbReference>
<evidence type="ECO:0000256" key="8">
    <source>
        <dbReference type="SAM" id="MobiDB-lite"/>
    </source>
</evidence>
<dbReference type="InterPro" id="IPR012337">
    <property type="entry name" value="RNaseH-like_sf"/>
</dbReference>
<dbReference type="InterPro" id="IPR001584">
    <property type="entry name" value="Integrase_cat-core"/>
</dbReference>
<evidence type="ECO:0000256" key="3">
    <source>
        <dbReference type="ARBA" id="ARBA00022692"/>
    </source>
</evidence>
<evidence type="ECO:0000256" key="1">
    <source>
        <dbReference type="ARBA" id="ARBA00004141"/>
    </source>
</evidence>
<dbReference type="PROSITE" id="PS50800">
    <property type="entry name" value="SAP"/>
    <property type="match status" value="1"/>
</dbReference>
<comment type="similarity">
    <text evidence="7">Belongs to the MPDU1 (TC 2.A.43.3) family.</text>
</comment>
<feature type="transmembrane region" description="Helical" evidence="9">
    <location>
        <begin position="2785"/>
        <end position="2804"/>
    </location>
</feature>
<feature type="region of interest" description="Disordered" evidence="8">
    <location>
        <begin position="1961"/>
        <end position="2126"/>
    </location>
</feature>
<dbReference type="Gene3D" id="1.10.720.30">
    <property type="entry name" value="SAP domain"/>
    <property type="match status" value="1"/>
</dbReference>
<feature type="compositionally biased region" description="Pro residues" evidence="8">
    <location>
        <begin position="2072"/>
        <end position="2081"/>
    </location>
</feature>
<feature type="transmembrane region" description="Helical" evidence="9">
    <location>
        <begin position="2838"/>
        <end position="2858"/>
    </location>
</feature>
<dbReference type="SMART" id="SM00679">
    <property type="entry name" value="CTNS"/>
    <property type="match status" value="2"/>
</dbReference>
<dbReference type="InterPro" id="IPR013103">
    <property type="entry name" value="RVT_2"/>
</dbReference>
<dbReference type="InterPro" id="IPR036397">
    <property type="entry name" value="RNaseH_sf"/>
</dbReference>
<organism evidence="12 13">
    <name type="scientific">Durusdinium trenchii</name>
    <dbReference type="NCBI Taxonomy" id="1381693"/>
    <lineage>
        <taxon>Eukaryota</taxon>
        <taxon>Sar</taxon>
        <taxon>Alveolata</taxon>
        <taxon>Dinophyceae</taxon>
        <taxon>Suessiales</taxon>
        <taxon>Symbiodiniaceae</taxon>
        <taxon>Durusdinium</taxon>
    </lineage>
</organism>
<feature type="compositionally biased region" description="Basic and acidic residues" evidence="8">
    <location>
        <begin position="1961"/>
        <end position="1971"/>
    </location>
</feature>
<dbReference type="Proteomes" id="UP001642484">
    <property type="component" value="Unassembled WGS sequence"/>
</dbReference>
<evidence type="ECO:0000259" key="11">
    <source>
        <dbReference type="PROSITE" id="PS50994"/>
    </source>
</evidence>
<dbReference type="InterPro" id="IPR016817">
    <property type="entry name" value="MannP-dilichol_defect-1"/>
</dbReference>
<feature type="transmembrane region" description="Helical" evidence="9">
    <location>
        <begin position="2870"/>
        <end position="2888"/>
    </location>
</feature>
<dbReference type="InterPro" id="IPR006603">
    <property type="entry name" value="PQ-loop_rpt"/>
</dbReference>
<dbReference type="Pfam" id="PF04193">
    <property type="entry name" value="PQ-loop"/>
    <property type="match status" value="1"/>
</dbReference>
<keyword evidence="6 9" id="KW-0472">Membrane</keyword>